<dbReference type="Proteomes" id="UP001189122">
    <property type="component" value="Unassembled WGS sequence"/>
</dbReference>
<dbReference type="EMBL" id="LR743597">
    <property type="protein sequence ID" value="CAA2627692.1"/>
    <property type="molecule type" value="Genomic_DNA"/>
</dbReference>
<dbReference type="AlphaFoldDB" id="A0A7I8JAD0"/>
<reference evidence="2 3" key="1">
    <citation type="submission" date="2019-12" db="EMBL/GenBank/DDBJ databases">
        <authorList>
            <person name="Scholz U."/>
            <person name="Mascher M."/>
            <person name="Fiebig A."/>
        </authorList>
    </citation>
    <scope>NUCLEOTIDE SEQUENCE</scope>
</reference>
<proteinExistence type="predicted"/>
<keyword evidence="1" id="KW-0732">Signal</keyword>
<protein>
    <submittedName>
        <fullName evidence="2">Uncharacterized protein</fullName>
    </submittedName>
</protein>
<feature type="chain" id="PRO_5029441399" evidence="1">
    <location>
        <begin position="20"/>
        <end position="132"/>
    </location>
</feature>
<evidence type="ECO:0000313" key="3">
    <source>
        <dbReference type="Proteomes" id="UP001189122"/>
    </source>
</evidence>
<evidence type="ECO:0000313" key="2">
    <source>
        <dbReference type="EMBL" id="CAA2627692.1"/>
    </source>
</evidence>
<sequence>MFKGANNISLIFLPRTILIAYVDIQRQNYIDVASQTWCSALSANVEFLDTTKEMWDTLNRVFGTYACTASPFHAIILAMQKLGNLLDQYQSMMTDTATQRCYRQEFYRKVAIFLLYGVTTVGDDSTTHFIDL</sequence>
<accession>A0A7I8JAD0</accession>
<dbReference type="EMBL" id="CACRZD030000010">
    <property type="protein sequence ID" value="CAA6666951.1"/>
    <property type="molecule type" value="Genomic_DNA"/>
</dbReference>
<gene>
    <name evidence="2" type="ORF">SI7747_10013344</name>
</gene>
<organism evidence="2">
    <name type="scientific">Spirodela intermedia</name>
    <name type="common">Intermediate duckweed</name>
    <dbReference type="NCBI Taxonomy" id="51605"/>
    <lineage>
        <taxon>Eukaryota</taxon>
        <taxon>Viridiplantae</taxon>
        <taxon>Streptophyta</taxon>
        <taxon>Embryophyta</taxon>
        <taxon>Tracheophyta</taxon>
        <taxon>Spermatophyta</taxon>
        <taxon>Magnoliopsida</taxon>
        <taxon>Liliopsida</taxon>
        <taxon>Araceae</taxon>
        <taxon>Lemnoideae</taxon>
        <taxon>Spirodela</taxon>
    </lineage>
</organism>
<evidence type="ECO:0000256" key="1">
    <source>
        <dbReference type="SAM" id="SignalP"/>
    </source>
</evidence>
<keyword evidence="3" id="KW-1185">Reference proteome</keyword>
<name>A0A7I8JAD0_SPIIN</name>
<feature type="signal peptide" evidence="1">
    <location>
        <begin position="1"/>
        <end position="19"/>
    </location>
</feature>